<dbReference type="Proteomes" id="UP001516400">
    <property type="component" value="Unassembled WGS sequence"/>
</dbReference>
<name>A0ABD2NFA1_9CUCU</name>
<comment type="caution">
    <text evidence="1">The sequence shown here is derived from an EMBL/GenBank/DDBJ whole genome shotgun (WGS) entry which is preliminary data.</text>
</comment>
<evidence type="ECO:0000313" key="2">
    <source>
        <dbReference type="Proteomes" id="UP001516400"/>
    </source>
</evidence>
<dbReference type="EMBL" id="JABFTP020000103">
    <property type="protein sequence ID" value="KAL3277210.1"/>
    <property type="molecule type" value="Genomic_DNA"/>
</dbReference>
<proteinExistence type="predicted"/>
<gene>
    <name evidence="1" type="ORF">HHI36_012560</name>
</gene>
<organism evidence="1 2">
    <name type="scientific">Cryptolaemus montrouzieri</name>
    <dbReference type="NCBI Taxonomy" id="559131"/>
    <lineage>
        <taxon>Eukaryota</taxon>
        <taxon>Metazoa</taxon>
        <taxon>Ecdysozoa</taxon>
        <taxon>Arthropoda</taxon>
        <taxon>Hexapoda</taxon>
        <taxon>Insecta</taxon>
        <taxon>Pterygota</taxon>
        <taxon>Neoptera</taxon>
        <taxon>Endopterygota</taxon>
        <taxon>Coleoptera</taxon>
        <taxon>Polyphaga</taxon>
        <taxon>Cucujiformia</taxon>
        <taxon>Coccinelloidea</taxon>
        <taxon>Coccinellidae</taxon>
        <taxon>Scymninae</taxon>
        <taxon>Scymnini</taxon>
        <taxon>Cryptolaemus</taxon>
    </lineage>
</organism>
<dbReference type="AlphaFoldDB" id="A0ABD2NFA1"/>
<accession>A0ABD2NFA1</accession>
<keyword evidence="2" id="KW-1185">Reference proteome</keyword>
<protein>
    <submittedName>
        <fullName evidence="1">Uncharacterized protein</fullName>
    </submittedName>
</protein>
<sequence length="124" mass="14545">MSRDLLWSSHIEKACNDARRKTFLFVKVFSKPSEDIAVKLLKTTYRVLHEDFSVDLSDIFELSENVHLGGHSLKLSRERFYTACRESFFPNWVFEVWCSLSEEVVRAPSVNYFKNGLDRFLSTQ</sequence>
<reference evidence="1 2" key="1">
    <citation type="journal article" date="2021" name="BMC Biol.">
        <title>Horizontally acquired antibacterial genes associated with adaptive radiation of ladybird beetles.</title>
        <authorList>
            <person name="Li H.S."/>
            <person name="Tang X.F."/>
            <person name="Huang Y.H."/>
            <person name="Xu Z.Y."/>
            <person name="Chen M.L."/>
            <person name="Du X.Y."/>
            <person name="Qiu B.Y."/>
            <person name="Chen P.T."/>
            <person name="Zhang W."/>
            <person name="Slipinski A."/>
            <person name="Escalona H.E."/>
            <person name="Waterhouse R.M."/>
            <person name="Zwick A."/>
            <person name="Pang H."/>
        </authorList>
    </citation>
    <scope>NUCLEOTIDE SEQUENCE [LARGE SCALE GENOMIC DNA]</scope>
    <source>
        <strain evidence="1">SYSU2018</strain>
    </source>
</reference>
<evidence type="ECO:0000313" key="1">
    <source>
        <dbReference type="EMBL" id="KAL3277210.1"/>
    </source>
</evidence>